<dbReference type="Gene3D" id="2.120.10.30">
    <property type="entry name" value="TolB, C-terminal domain"/>
    <property type="match status" value="1"/>
</dbReference>
<reference evidence="6 7" key="1">
    <citation type="submission" date="2018-11" db="EMBL/GenBank/DDBJ databases">
        <title>Novel bacteria species description.</title>
        <authorList>
            <person name="Han J.-H."/>
        </authorList>
    </citation>
    <scope>NUCLEOTIDE SEQUENCE [LARGE SCALE GENOMIC DNA]</scope>
    <source>
        <strain evidence="6 7">KCTC23259</strain>
    </source>
</reference>
<protein>
    <submittedName>
        <fullName evidence="6">Flagellar motor protein MotB</fullName>
    </submittedName>
</protein>
<accession>A0AAE3H3Z1</accession>
<dbReference type="AlphaFoldDB" id="A0AAE3H3Z1"/>
<dbReference type="InterPro" id="IPR011990">
    <property type="entry name" value="TPR-like_helical_dom_sf"/>
</dbReference>
<dbReference type="SUPFAM" id="SSF48452">
    <property type="entry name" value="TPR-like"/>
    <property type="match status" value="1"/>
</dbReference>
<keyword evidence="3" id="KW-0998">Cell outer membrane</keyword>
<dbReference type="SUPFAM" id="SSF82171">
    <property type="entry name" value="DPP6 N-terminal domain-like"/>
    <property type="match status" value="1"/>
</dbReference>
<evidence type="ECO:0000256" key="4">
    <source>
        <dbReference type="PROSITE-ProRule" id="PRU00473"/>
    </source>
</evidence>
<dbReference type="InterPro" id="IPR006665">
    <property type="entry name" value="OmpA-like"/>
</dbReference>
<dbReference type="EMBL" id="RJUF01000173">
    <property type="protein sequence ID" value="MCP9764473.1"/>
    <property type="molecule type" value="Genomic_DNA"/>
</dbReference>
<feature type="domain" description="OmpA-like" evidence="5">
    <location>
        <begin position="645"/>
        <end position="768"/>
    </location>
</feature>
<dbReference type="CDD" id="cd07185">
    <property type="entry name" value="OmpA_C-like"/>
    <property type="match status" value="1"/>
</dbReference>
<dbReference type="InterPro" id="IPR011659">
    <property type="entry name" value="WD40"/>
</dbReference>
<gene>
    <name evidence="6" type="ORF">EGI31_16130</name>
</gene>
<dbReference type="Pfam" id="PF13620">
    <property type="entry name" value="CarboxypepD_reg"/>
    <property type="match status" value="1"/>
</dbReference>
<organism evidence="6 7">
    <name type="scientific">Lacihabitans soyangensis</name>
    <dbReference type="NCBI Taxonomy" id="869394"/>
    <lineage>
        <taxon>Bacteria</taxon>
        <taxon>Pseudomonadati</taxon>
        <taxon>Bacteroidota</taxon>
        <taxon>Cytophagia</taxon>
        <taxon>Cytophagales</taxon>
        <taxon>Leadbetterellaceae</taxon>
        <taxon>Lacihabitans</taxon>
    </lineage>
</organism>
<dbReference type="PRINTS" id="PR01021">
    <property type="entry name" value="OMPADOMAIN"/>
</dbReference>
<dbReference type="InterPro" id="IPR050330">
    <property type="entry name" value="Bact_OuterMem_StrucFunc"/>
</dbReference>
<dbReference type="PANTHER" id="PTHR30329">
    <property type="entry name" value="STATOR ELEMENT OF FLAGELLAR MOTOR COMPLEX"/>
    <property type="match status" value="1"/>
</dbReference>
<dbReference type="Pfam" id="PF00691">
    <property type="entry name" value="OmpA"/>
    <property type="match status" value="1"/>
</dbReference>
<sequence length="775" mass="88093">MLSNLKTKVTFVIFFSLIGFGIKAQSAKLKAANAEFDRMSYPQAVRNYEAFLRSGDNKKDQQKEALIKLAFCYRKLQDTKNAERVYKDLFKDHEEGLDSEQFLFYAQALANNGKYRESQKMYSRYGEQQKEDLRGRKFTVAYMDNSTFYKDSALYNVDFVYPLNSKYSDFSPMYYENGLVFVSARNEGSGIKRVFNQNETPFLDLFLFSDTMSLRKEIRQSVEAAQASLGSSGKSIKPNKVQGNDNFEDIEEPEIDEFSKSINSKYHEGPVTFFKDYKKIVFTRNNYNKGKARKSDKGINMLKLYTATKKGNKWTDIKELPFNSDEYSTGHPALSPDNRKMYFVSDMPGGFGGTDIYVVDYRDGSWGSPVNLGREVNTEGSEMFPFVDEAGNFYFASDGHAGLGGLDMFYVEFRNGLPFGEVENLGAPINSTKDDFGLITDSERSQGYFSSNRRKGYSDDNIYSFTKGCNSLNIIVMDEHTNQPLADTELRLVKNGVNKKRYITNSQGQASLCLESGSDFEFWAFKDGYEVGTITYGTMSTSHSKRQQLKLYLEPSRRPMVRGRIVSEVDQRPIAGATVTLENERDGSLETVITGVDGRYAFQPDRDGKYSVTAVKDNYAKNTESIGKIKNSKKNISVEQNFGMIGEGDIFRLDNIYYDLDKSEIRADAKKELDNKVIPILKKYPDIQIEIRSHTDSRASEDYNLRLSAARAKSVVDYLIKKDISPSRLTAQGYGESELVNECDDSAKCSESEHQQNRRTEFKILAVKEYLGARK</sequence>
<dbReference type="Gene3D" id="1.25.40.10">
    <property type="entry name" value="Tetratricopeptide repeat domain"/>
    <property type="match status" value="1"/>
</dbReference>
<dbReference type="InterPro" id="IPR036737">
    <property type="entry name" value="OmpA-like_sf"/>
</dbReference>
<dbReference type="InterPro" id="IPR011042">
    <property type="entry name" value="6-blade_b-propeller_TolB-like"/>
</dbReference>
<proteinExistence type="predicted"/>
<name>A0AAE3H3Z1_9BACT</name>
<keyword evidence="6" id="KW-0969">Cilium</keyword>
<keyword evidence="6" id="KW-0966">Cell projection</keyword>
<evidence type="ECO:0000259" key="5">
    <source>
        <dbReference type="PROSITE" id="PS51123"/>
    </source>
</evidence>
<keyword evidence="7" id="KW-1185">Reference proteome</keyword>
<keyword evidence="6" id="KW-0282">Flagellum</keyword>
<evidence type="ECO:0000313" key="7">
    <source>
        <dbReference type="Proteomes" id="UP001204144"/>
    </source>
</evidence>
<dbReference type="Pfam" id="PF07676">
    <property type="entry name" value="PD40"/>
    <property type="match status" value="1"/>
</dbReference>
<dbReference type="InterPro" id="IPR006664">
    <property type="entry name" value="OMP_bac"/>
</dbReference>
<evidence type="ECO:0000256" key="1">
    <source>
        <dbReference type="ARBA" id="ARBA00004442"/>
    </source>
</evidence>
<dbReference type="Proteomes" id="UP001204144">
    <property type="component" value="Unassembled WGS sequence"/>
</dbReference>
<dbReference type="GO" id="GO:0009279">
    <property type="term" value="C:cell outer membrane"/>
    <property type="evidence" value="ECO:0007669"/>
    <property type="project" value="UniProtKB-SubCell"/>
</dbReference>
<dbReference type="SUPFAM" id="SSF103088">
    <property type="entry name" value="OmpA-like"/>
    <property type="match status" value="1"/>
</dbReference>
<evidence type="ECO:0000256" key="2">
    <source>
        <dbReference type="ARBA" id="ARBA00023136"/>
    </source>
</evidence>
<dbReference type="PROSITE" id="PS51123">
    <property type="entry name" value="OMPA_2"/>
    <property type="match status" value="1"/>
</dbReference>
<dbReference type="RefSeq" id="WP_255038167.1">
    <property type="nucleotide sequence ID" value="NZ_RJUF01000173.1"/>
</dbReference>
<evidence type="ECO:0000256" key="3">
    <source>
        <dbReference type="ARBA" id="ARBA00023237"/>
    </source>
</evidence>
<dbReference type="PANTHER" id="PTHR30329:SF21">
    <property type="entry name" value="LIPOPROTEIN YIAD-RELATED"/>
    <property type="match status" value="1"/>
</dbReference>
<comment type="caution">
    <text evidence="6">The sequence shown here is derived from an EMBL/GenBank/DDBJ whole genome shotgun (WGS) entry which is preliminary data.</text>
</comment>
<keyword evidence="2 4" id="KW-0472">Membrane</keyword>
<dbReference type="Gene3D" id="2.60.40.1120">
    <property type="entry name" value="Carboxypeptidase-like, regulatory domain"/>
    <property type="match status" value="1"/>
</dbReference>
<dbReference type="SUPFAM" id="SSF49478">
    <property type="entry name" value="Cna protein B-type domain"/>
    <property type="match status" value="1"/>
</dbReference>
<comment type="subcellular location">
    <subcellularLocation>
        <location evidence="1">Cell outer membrane</location>
    </subcellularLocation>
</comment>
<evidence type="ECO:0000313" key="6">
    <source>
        <dbReference type="EMBL" id="MCP9764473.1"/>
    </source>
</evidence>
<dbReference type="Gene3D" id="3.30.1330.60">
    <property type="entry name" value="OmpA-like domain"/>
    <property type="match status" value="1"/>
</dbReference>